<reference evidence="5 6" key="1">
    <citation type="submission" date="2021-01" db="EMBL/GenBank/DDBJ databases">
        <title>WGS of actinomycetes isolated from Thailand.</title>
        <authorList>
            <person name="Thawai C."/>
        </authorList>
    </citation>
    <scope>NUCLEOTIDE SEQUENCE [LARGE SCALE GENOMIC DNA]</scope>
    <source>
        <strain evidence="5 6">CA3R110</strain>
    </source>
</reference>
<proteinExistence type="predicted"/>
<dbReference type="Proteomes" id="UP000621510">
    <property type="component" value="Unassembled WGS sequence"/>
</dbReference>
<dbReference type="InterPro" id="IPR016039">
    <property type="entry name" value="Thiolase-like"/>
</dbReference>
<protein>
    <submittedName>
        <fullName evidence="5">Type I polyketide synthase</fullName>
    </submittedName>
</protein>
<dbReference type="SUPFAM" id="SSF52151">
    <property type="entry name" value="FabD/lysophospholipase-like"/>
    <property type="match status" value="1"/>
</dbReference>
<dbReference type="Pfam" id="PF02801">
    <property type="entry name" value="Ketoacyl-synt_C"/>
    <property type="match status" value="1"/>
</dbReference>
<dbReference type="PANTHER" id="PTHR43775">
    <property type="entry name" value="FATTY ACID SYNTHASE"/>
    <property type="match status" value="1"/>
</dbReference>
<accession>A0ABS1Q964</accession>
<dbReference type="CDD" id="cd00833">
    <property type="entry name" value="PKS"/>
    <property type="match status" value="1"/>
</dbReference>
<keyword evidence="2" id="KW-0511">Multifunctional enzyme</keyword>
<keyword evidence="6" id="KW-1185">Reference proteome</keyword>
<dbReference type="EMBL" id="JAERRG010000141">
    <property type="protein sequence ID" value="MBL1121124.1"/>
    <property type="molecule type" value="Genomic_DNA"/>
</dbReference>
<comment type="caution">
    <text evidence="5">The sequence shown here is derived from an EMBL/GenBank/DDBJ whole genome shotgun (WGS) entry which is preliminary data.</text>
</comment>
<evidence type="ECO:0000313" key="6">
    <source>
        <dbReference type="Proteomes" id="UP000621510"/>
    </source>
</evidence>
<dbReference type="InterPro" id="IPR020841">
    <property type="entry name" value="PKS_Beta-ketoAc_synthase_dom"/>
</dbReference>
<name>A0ABS1Q964_9ACTN</name>
<dbReference type="InterPro" id="IPR032821">
    <property type="entry name" value="PKS_assoc"/>
</dbReference>
<dbReference type="Pfam" id="PF16197">
    <property type="entry name" value="KAsynt_C_assoc"/>
    <property type="match status" value="1"/>
</dbReference>
<evidence type="ECO:0000256" key="2">
    <source>
        <dbReference type="ARBA" id="ARBA00023268"/>
    </source>
</evidence>
<dbReference type="Gene3D" id="3.30.70.250">
    <property type="entry name" value="Malonyl-CoA ACP transacylase, ACP-binding"/>
    <property type="match status" value="1"/>
</dbReference>
<evidence type="ECO:0000256" key="3">
    <source>
        <dbReference type="ARBA" id="ARBA00023315"/>
    </source>
</evidence>
<gene>
    <name evidence="5" type="ORF">JK364_54240</name>
</gene>
<dbReference type="SMART" id="SM00827">
    <property type="entry name" value="PKS_AT"/>
    <property type="match status" value="1"/>
</dbReference>
<evidence type="ECO:0000259" key="4">
    <source>
        <dbReference type="PROSITE" id="PS52004"/>
    </source>
</evidence>
<dbReference type="Pfam" id="PF00698">
    <property type="entry name" value="Acyl_transf_1"/>
    <property type="match status" value="1"/>
</dbReference>
<dbReference type="SMART" id="SM00825">
    <property type="entry name" value="PKS_KS"/>
    <property type="match status" value="1"/>
</dbReference>
<dbReference type="Gene3D" id="1.10.287.1960">
    <property type="match status" value="1"/>
</dbReference>
<evidence type="ECO:0000313" key="5">
    <source>
        <dbReference type="EMBL" id="MBL1121124.1"/>
    </source>
</evidence>
<keyword evidence="3" id="KW-0012">Acyltransferase</keyword>
<dbReference type="InterPro" id="IPR014031">
    <property type="entry name" value="Ketoacyl_synth_C"/>
</dbReference>
<dbReference type="Gene3D" id="3.30.70.3290">
    <property type="match status" value="1"/>
</dbReference>
<feature type="domain" description="Ketosynthase family 3 (KS3)" evidence="4">
    <location>
        <begin position="1"/>
        <end position="195"/>
    </location>
</feature>
<dbReference type="InterPro" id="IPR016035">
    <property type="entry name" value="Acyl_Trfase/lysoPLipase"/>
</dbReference>
<dbReference type="PROSITE" id="PS52004">
    <property type="entry name" value="KS3_2"/>
    <property type="match status" value="1"/>
</dbReference>
<evidence type="ECO:0000256" key="1">
    <source>
        <dbReference type="ARBA" id="ARBA00022679"/>
    </source>
</evidence>
<keyword evidence="1" id="KW-0808">Transferase</keyword>
<dbReference type="InterPro" id="IPR001227">
    <property type="entry name" value="Ac_transferase_dom_sf"/>
</dbReference>
<dbReference type="Gene3D" id="3.40.47.10">
    <property type="match status" value="1"/>
</dbReference>
<dbReference type="Gene3D" id="3.40.366.10">
    <property type="entry name" value="Malonyl-Coenzyme A Acyl Carrier Protein, domain 2"/>
    <property type="match status" value="1"/>
</dbReference>
<organism evidence="5 6">
    <name type="scientific">Streptomyces endocoffeicus</name>
    <dbReference type="NCBI Taxonomy" id="2898945"/>
    <lineage>
        <taxon>Bacteria</taxon>
        <taxon>Bacillati</taxon>
        <taxon>Actinomycetota</taxon>
        <taxon>Actinomycetes</taxon>
        <taxon>Kitasatosporales</taxon>
        <taxon>Streptomycetaceae</taxon>
        <taxon>Streptomyces</taxon>
    </lineage>
</organism>
<sequence>AADGTGFSEGVGVLLVERLSDARARGHNVLAVVRGSAVNQDGASNGLTAPNGPSQQRVIRQALASAGLTTAEVDVVEAHGTGTTLGDPIEAQAVIATYGQDRDRPVLLGSLKSNLGHTQAAAGVSGVIKMVMALRHDTVPATLHIDEPSRHIDWTAGAVELVTENQPWPETGRARRAAVSSFGISGTNAHVILESAPAQPSAPATDSPVPAVTAGVVPLPISARTLPALADLEDRLRAYLTTAPETDLSAVASTLAVTRSVFEYRAVLLGEDTVTGTAVSDPRVVFVFSGQGSQRVGMGEQLAAAFPLFARLHRQVWDLLDVADLDVDDTGYAQPALFALQVALFGLLESWGVRPQAVIGHSVGEVAAGYVAGVWSLEDACALVSARARLMQALPAGGVMVAVPVSEEQARAVLVDGVEIAAVNGPASVVLSGDEAAVLRVAEGLGRWTRLSVSHAFHSARMEPMLEEFRQVASRLT</sequence>
<feature type="non-terminal residue" evidence="5">
    <location>
        <position position="1"/>
    </location>
</feature>
<dbReference type="SUPFAM" id="SSF55048">
    <property type="entry name" value="Probable ACP-binding domain of malonyl-CoA ACP transacylase"/>
    <property type="match status" value="1"/>
</dbReference>
<dbReference type="SUPFAM" id="SSF53901">
    <property type="entry name" value="Thiolase-like"/>
    <property type="match status" value="1"/>
</dbReference>
<dbReference type="InterPro" id="IPR014043">
    <property type="entry name" value="Acyl_transferase_dom"/>
</dbReference>
<feature type="non-terminal residue" evidence="5">
    <location>
        <position position="477"/>
    </location>
</feature>
<dbReference type="InterPro" id="IPR016036">
    <property type="entry name" value="Malonyl_transacylase_ACP-bd"/>
</dbReference>
<dbReference type="PANTHER" id="PTHR43775:SF51">
    <property type="entry name" value="INACTIVE PHENOLPHTHIOCEROL SYNTHESIS POLYKETIDE SYNTHASE TYPE I PKS1-RELATED"/>
    <property type="match status" value="1"/>
</dbReference>
<dbReference type="InterPro" id="IPR050091">
    <property type="entry name" value="PKS_NRPS_Biosynth_Enz"/>
</dbReference>